<dbReference type="CDD" id="cd10747">
    <property type="entry name" value="DnaJ_C"/>
    <property type="match status" value="1"/>
</dbReference>
<dbReference type="EMBL" id="GECZ01026523">
    <property type="protein sequence ID" value="JAS43246.1"/>
    <property type="molecule type" value="Transcribed_RNA"/>
</dbReference>
<keyword evidence="1" id="KW-0143">Chaperone</keyword>
<dbReference type="InterPro" id="IPR001623">
    <property type="entry name" value="DnaJ_domain"/>
</dbReference>
<name>A0A1B6F5N3_9HEMI</name>
<dbReference type="PANTHER" id="PTHR24078:SF519">
    <property type="entry name" value="DNAJ HOMOLOG SUBFAMILY B MEMBER 13"/>
    <property type="match status" value="1"/>
</dbReference>
<dbReference type="SMART" id="SM00271">
    <property type="entry name" value="DnaJ"/>
    <property type="match status" value="1"/>
</dbReference>
<evidence type="ECO:0000259" key="2">
    <source>
        <dbReference type="PROSITE" id="PS50076"/>
    </source>
</evidence>
<dbReference type="Gene3D" id="1.10.287.110">
    <property type="entry name" value="DnaJ domain"/>
    <property type="match status" value="1"/>
</dbReference>
<evidence type="ECO:0000313" key="3">
    <source>
        <dbReference type="EMBL" id="JAS43246.1"/>
    </source>
</evidence>
<dbReference type="SUPFAM" id="SSF49493">
    <property type="entry name" value="HSP40/DnaJ peptide-binding domain"/>
    <property type="match status" value="2"/>
</dbReference>
<evidence type="ECO:0000256" key="1">
    <source>
        <dbReference type="ARBA" id="ARBA00023186"/>
    </source>
</evidence>
<dbReference type="GO" id="GO:0005829">
    <property type="term" value="C:cytosol"/>
    <property type="evidence" value="ECO:0007669"/>
    <property type="project" value="TreeGrafter"/>
</dbReference>
<dbReference type="GO" id="GO:0006457">
    <property type="term" value="P:protein folding"/>
    <property type="evidence" value="ECO:0007669"/>
    <property type="project" value="InterPro"/>
</dbReference>
<dbReference type="InterPro" id="IPR036869">
    <property type="entry name" value="J_dom_sf"/>
</dbReference>
<dbReference type="EMBL" id="GECZ01024200">
    <property type="protein sequence ID" value="JAS45569.1"/>
    <property type="molecule type" value="Transcribed_RNA"/>
</dbReference>
<dbReference type="Pfam" id="PF00226">
    <property type="entry name" value="DnaJ"/>
    <property type="match status" value="1"/>
</dbReference>
<dbReference type="FunFam" id="2.60.260.20:FF:000006">
    <property type="entry name" value="DnaJ subfamily B member 13"/>
    <property type="match status" value="1"/>
</dbReference>
<dbReference type="PROSITE" id="PS50076">
    <property type="entry name" value="DNAJ_2"/>
    <property type="match status" value="1"/>
</dbReference>
<dbReference type="PRINTS" id="PR00625">
    <property type="entry name" value="JDOMAIN"/>
</dbReference>
<dbReference type="Gene3D" id="2.60.260.20">
    <property type="entry name" value="Urease metallochaperone UreE, N-terminal domain"/>
    <property type="match status" value="2"/>
</dbReference>
<dbReference type="AlphaFoldDB" id="A0A1B6F5N3"/>
<gene>
    <name evidence="4" type="ORF">g.23900</name>
    <name evidence="3" type="ORF">g.23901</name>
</gene>
<dbReference type="CDD" id="cd06257">
    <property type="entry name" value="DnaJ"/>
    <property type="match status" value="1"/>
</dbReference>
<feature type="domain" description="J" evidence="2">
    <location>
        <begin position="4"/>
        <end position="63"/>
    </location>
</feature>
<organism evidence="4">
    <name type="scientific">Cuerna arida</name>
    <dbReference type="NCBI Taxonomy" id="1464854"/>
    <lineage>
        <taxon>Eukaryota</taxon>
        <taxon>Metazoa</taxon>
        <taxon>Ecdysozoa</taxon>
        <taxon>Arthropoda</taxon>
        <taxon>Hexapoda</taxon>
        <taxon>Insecta</taxon>
        <taxon>Pterygota</taxon>
        <taxon>Neoptera</taxon>
        <taxon>Paraneoptera</taxon>
        <taxon>Hemiptera</taxon>
        <taxon>Auchenorrhyncha</taxon>
        <taxon>Membracoidea</taxon>
        <taxon>Cicadellidae</taxon>
        <taxon>Cicadellinae</taxon>
        <taxon>Proconiini</taxon>
        <taxon>Cuerna</taxon>
    </lineage>
</organism>
<sequence length="331" mass="37983">MGYDYYGVLGLNKNCGDLDIKKAYRTRAVEHYQGGRNDEFILTSEAYDVLSEPCRRALYDQYGEEGLKKGVPTNDGFILPYVYHGDPEKTLKDFFGTSNPYVDLVEKRYSPDELFTFPLGQGIREKEPPLERKLFLSLEEIFHGATKKMKIIRNVFEDDTEETTTPEEKILTITIKRGLPAGTRFEFPEVGDQGHTIIPADVIFVTEDKPHPIYHRENLDLLTECKISLEQALVGFTLPVVTLDQRLLQIPITQVVSPDYKKIVEGEGMPDSNEPSRRGNMIISFKIEFPKYIPKSRKALIIKALKKPLIEKDKNIKFQQPVFHKRTKADH</sequence>
<accession>A0A1B6F5N3</accession>
<dbReference type="SUPFAM" id="SSF46565">
    <property type="entry name" value="Chaperone J-domain"/>
    <property type="match status" value="1"/>
</dbReference>
<dbReference type="GO" id="GO:0051087">
    <property type="term" value="F:protein-folding chaperone binding"/>
    <property type="evidence" value="ECO:0007669"/>
    <property type="project" value="TreeGrafter"/>
</dbReference>
<dbReference type="InterPro" id="IPR002939">
    <property type="entry name" value="DnaJ_C"/>
</dbReference>
<dbReference type="InterPro" id="IPR008971">
    <property type="entry name" value="HSP40/DnaJ_pept-bd"/>
</dbReference>
<dbReference type="PANTHER" id="PTHR24078">
    <property type="entry name" value="DNAJ HOMOLOG SUBFAMILY C MEMBER"/>
    <property type="match status" value="1"/>
</dbReference>
<proteinExistence type="predicted"/>
<protein>
    <recommendedName>
        <fullName evidence="2">J domain-containing protein</fullName>
    </recommendedName>
</protein>
<dbReference type="GO" id="GO:0051082">
    <property type="term" value="F:unfolded protein binding"/>
    <property type="evidence" value="ECO:0007669"/>
    <property type="project" value="InterPro"/>
</dbReference>
<dbReference type="InterPro" id="IPR051339">
    <property type="entry name" value="DnaJ_subfamily_B"/>
</dbReference>
<evidence type="ECO:0000313" key="4">
    <source>
        <dbReference type="EMBL" id="JAS45569.1"/>
    </source>
</evidence>
<reference evidence="4" key="1">
    <citation type="submission" date="2015-11" db="EMBL/GenBank/DDBJ databases">
        <title>De novo transcriptome assembly of four potential Pierce s Disease insect vectors from Arizona vineyards.</title>
        <authorList>
            <person name="Tassone E.E."/>
        </authorList>
    </citation>
    <scope>NUCLEOTIDE SEQUENCE</scope>
</reference>
<dbReference type="FunFam" id="2.60.260.20:FF:000002">
    <property type="entry name" value="Dnaj homolog subfamily b member"/>
    <property type="match status" value="1"/>
</dbReference>
<dbReference type="Pfam" id="PF01556">
    <property type="entry name" value="DnaJ_C"/>
    <property type="match status" value="1"/>
</dbReference>